<organism evidence="2 3">
    <name type="scientific">Nitratidesulfovibrio vulgaris (strain ATCC 29579 / DSM 644 / CCUG 34227 / NCIMB 8303 / VKM B-1760 / Hildenborough)</name>
    <name type="common">Desulfovibrio vulgaris</name>
    <dbReference type="NCBI Taxonomy" id="882"/>
    <lineage>
        <taxon>Bacteria</taxon>
        <taxon>Pseudomonadati</taxon>
        <taxon>Thermodesulfobacteriota</taxon>
        <taxon>Desulfovibrionia</taxon>
        <taxon>Desulfovibrionales</taxon>
        <taxon>Desulfovibrionaceae</taxon>
        <taxon>Nitratidesulfovibrio</taxon>
    </lineage>
</organism>
<dbReference type="EMBL" id="AE017285">
    <property type="protein sequence ID" value="AAS97077.1"/>
    <property type="molecule type" value="Genomic_DNA"/>
</dbReference>
<evidence type="ECO:0000313" key="2">
    <source>
        <dbReference type="EMBL" id="AAS97077.1"/>
    </source>
</evidence>
<accession>Q728J8</accession>
<feature type="region of interest" description="Disordered" evidence="1">
    <location>
        <begin position="1"/>
        <end position="96"/>
    </location>
</feature>
<evidence type="ECO:0000313" key="3">
    <source>
        <dbReference type="Proteomes" id="UP000002194"/>
    </source>
</evidence>
<dbReference type="STRING" id="882.DVU_2605"/>
<feature type="compositionally biased region" description="Pro residues" evidence="1">
    <location>
        <begin position="26"/>
        <end position="37"/>
    </location>
</feature>
<sequence>MPRRLSSSCVSAPSTRLTPCREHVPTPRPPALRPFPPDGSGRPVHVTHTEAVGGVTAERTGPRHRPAGKEHDMGGGGKSYTPPAPPAPPVVDESGQEEAEAIERGREEARKAALRARGRQGTLLTGALGVQGEADVRRKTLLGW</sequence>
<proteinExistence type="predicted"/>
<dbReference type="KEGG" id="dvu:DVU_2605"/>
<dbReference type="AlphaFoldDB" id="Q728J8"/>
<dbReference type="EnsemblBacteria" id="AAS97077">
    <property type="protein sequence ID" value="AAS97077"/>
    <property type="gene ID" value="DVU_2605"/>
</dbReference>
<evidence type="ECO:0000256" key="1">
    <source>
        <dbReference type="SAM" id="MobiDB-lite"/>
    </source>
</evidence>
<reference evidence="2 3" key="1">
    <citation type="journal article" date="2004" name="Nat. Biotechnol.">
        <title>The genome sequence of the anaerobic, sulfate-reducing bacterium Desulfovibrio vulgaris Hildenborough.</title>
        <authorList>
            <person name="Heidelberg J.F."/>
            <person name="Seshadri R."/>
            <person name="Haveman S.A."/>
            <person name="Hemme C.L."/>
            <person name="Paulsen I.T."/>
            <person name="Kolonay J.F."/>
            <person name="Eisen J.A."/>
            <person name="Ward N."/>
            <person name="Methe B."/>
            <person name="Brinkac L.M."/>
            <person name="Daugherty S.C."/>
            <person name="Deboy R.T."/>
            <person name="Dodson R.J."/>
            <person name="Durkin A.S."/>
            <person name="Madupu R."/>
            <person name="Nelson W.C."/>
            <person name="Sullivan S.A."/>
            <person name="Fouts D."/>
            <person name="Haft D.H."/>
            <person name="Selengut J."/>
            <person name="Peterson J.D."/>
            <person name="Davidsen T.M."/>
            <person name="Zafar N."/>
            <person name="Zhou L."/>
            <person name="Radune D."/>
            <person name="Dimitrov G."/>
            <person name="Hance M."/>
            <person name="Tran K."/>
            <person name="Khouri H."/>
            <person name="Gill J."/>
            <person name="Utterback T.R."/>
            <person name="Feldblyum T.V."/>
            <person name="Wall J.D."/>
            <person name="Voordouw G."/>
            <person name="Fraser C.M."/>
        </authorList>
    </citation>
    <scope>NUCLEOTIDE SEQUENCE [LARGE SCALE GENOMIC DNA]</scope>
    <source>
        <strain evidence="3">ATCC 29579 / DSM 644 / NCIMB 8303 / VKM B-1760 / Hildenborough</strain>
    </source>
</reference>
<feature type="compositionally biased region" description="Polar residues" evidence="1">
    <location>
        <begin position="1"/>
        <end position="17"/>
    </location>
</feature>
<dbReference type="eggNOG" id="ENOG5031JPE">
    <property type="taxonomic scope" value="Bacteria"/>
</dbReference>
<dbReference type="Proteomes" id="UP000002194">
    <property type="component" value="Chromosome"/>
</dbReference>
<dbReference type="HOGENOM" id="CLU_1793405_0_0_7"/>
<protein>
    <submittedName>
        <fullName evidence="2">Uncharacterized protein</fullName>
    </submittedName>
</protein>
<keyword evidence="3" id="KW-1185">Reference proteome</keyword>
<dbReference type="PATRIC" id="fig|882.5.peg.2361"/>
<name>Q728J8_NITV2</name>
<dbReference type="PaxDb" id="882-DVU_2605"/>
<gene>
    <name evidence="2" type="ordered locus">DVU_2605</name>
</gene>